<dbReference type="PANTHER" id="PTHR39441">
    <property type="entry name" value="DUF2252 DOMAIN-CONTAINING PROTEIN"/>
    <property type="match status" value="1"/>
</dbReference>
<dbReference type="EMBL" id="CAICTM010000021">
    <property type="protein sequence ID" value="CAB9497550.1"/>
    <property type="molecule type" value="Genomic_DNA"/>
</dbReference>
<dbReference type="AlphaFoldDB" id="A0A9N8D995"/>
<dbReference type="PANTHER" id="PTHR39441:SF1">
    <property type="entry name" value="DUF2252 DOMAIN-CONTAINING PROTEIN"/>
    <property type="match status" value="1"/>
</dbReference>
<organism evidence="2 3">
    <name type="scientific">Seminavis robusta</name>
    <dbReference type="NCBI Taxonomy" id="568900"/>
    <lineage>
        <taxon>Eukaryota</taxon>
        <taxon>Sar</taxon>
        <taxon>Stramenopiles</taxon>
        <taxon>Ochrophyta</taxon>
        <taxon>Bacillariophyta</taxon>
        <taxon>Bacillariophyceae</taxon>
        <taxon>Bacillariophycidae</taxon>
        <taxon>Naviculales</taxon>
        <taxon>Naviculaceae</taxon>
        <taxon>Seminavis</taxon>
    </lineage>
</organism>
<gene>
    <name evidence="2" type="ORF">SEMRO_21_G014960.1</name>
</gene>
<dbReference type="Pfam" id="PF10009">
    <property type="entry name" value="DUF2252"/>
    <property type="match status" value="1"/>
</dbReference>
<dbReference type="OrthoDB" id="9975454at2759"/>
<sequence length="468" mass="53072">MALFRRHAEAMALLTFKASIFALVVLGATAARDVVQEVTNWNTNISSADRDSKYCRMKKSPFIFYRGTNHLFWKDFAHDARLDTYGSEETVTWIQGDLHVENFGSFENDQGQVIYSINDYDESIVADYQYDVWRMAISLVLWLNERNVTDQTTQDAVIDAFTESYLDTMASYRGNSDETNKIFTKSNTYGKLDNFLNAVEKDESRQKMLAKWCLMSNGSRYFDLTYYKLENASEVKKADIQAALDAYVASTSYSNKGTGTGEYFDIKDIAKRVAAGTGSRGRERYYILVEGPSEDQDDDIILDVKLQSHPTPYVYLVNDNTRADYDAHFHGNHAERHAVAYKALIDEADNHLGWMHLPNTSGGYFSVRERSPFKKTYDPDGDDSGVTNTGDYEELAAQWGAVLATAHARADQDTNEYVTKSVDKQIDILTDGHHSEFRAQVRHIAYDYANQVVADYNTFVANLARSSC</sequence>
<evidence type="ECO:0000313" key="3">
    <source>
        <dbReference type="Proteomes" id="UP001153069"/>
    </source>
</evidence>
<name>A0A9N8D995_9STRA</name>
<accession>A0A9N8D995</accession>
<dbReference type="Proteomes" id="UP001153069">
    <property type="component" value="Unassembled WGS sequence"/>
</dbReference>
<protein>
    <submittedName>
        <fullName evidence="2">Uncharacterized protein conserved in bacteria (DUF2252)</fullName>
    </submittedName>
</protein>
<feature type="chain" id="PRO_5040350474" evidence="1">
    <location>
        <begin position="31"/>
        <end position="468"/>
    </location>
</feature>
<keyword evidence="1" id="KW-0732">Signal</keyword>
<proteinExistence type="predicted"/>
<feature type="signal peptide" evidence="1">
    <location>
        <begin position="1"/>
        <end position="30"/>
    </location>
</feature>
<reference evidence="2" key="1">
    <citation type="submission" date="2020-06" db="EMBL/GenBank/DDBJ databases">
        <authorList>
            <consortium name="Plant Systems Biology data submission"/>
        </authorList>
    </citation>
    <scope>NUCLEOTIDE SEQUENCE</scope>
    <source>
        <strain evidence="2">D6</strain>
    </source>
</reference>
<comment type="caution">
    <text evidence="2">The sequence shown here is derived from an EMBL/GenBank/DDBJ whole genome shotgun (WGS) entry which is preliminary data.</text>
</comment>
<evidence type="ECO:0000313" key="2">
    <source>
        <dbReference type="EMBL" id="CAB9497550.1"/>
    </source>
</evidence>
<keyword evidence="3" id="KW-1185">Reference proteome</keyword>
<evidence type="ECO:0000256" key="1">
    <source>
        <dbReference type="SAM" id="SignalP"/>
    </source>
</evidence>
<dbReference type="InterPro" id="IPR018721">
    <property type="entry name" value="DUF2252"/>
</dbReference>